<name>A0ACC0M1L9_RHOML</name>
<organism evidence="1 2">
    <name type="scientific">Rhododendron molle</name>
    <name type="common">Chinese azalea</name>
    <name type="synonym">Azalea mollis</name>
    <dbReference type="NCBI Taxonomy" id="49168"/>
    <lineage>
        <taxon>Eukaryota</taxon>
        <taxon>Viridiplantae</taxon>
        <taxon>Streptophyta</taxon>
        <taxon>Embryophyta</taxon>
        <taxon>Tracheophyta</taxon>
        <taxon>Spermatophyta</taxon>
        <taxon>Magnoliopsida</taxon>
        <taxon>eudicotyledons</taxon>
        <taxon>Gunneridae</taxon>
        <taxon>Pentapetalae</taxon>
        <taxon>asterids</taxon>
        <taxon>Ericales</taxon>
        <taxon>Ericaceae</taxon>
        <taxon>Ericoideae</taxon>
        <taxon>Rhodoreae</taxon>
        <taxon>Rhododendron</taxon>
    </lineage>
</organism>
<keyword evidence="2" id="KW-1185">Reference proteome</keyword>
<comment type="caution">
    <text evidence="1">The sequence shown here is derived from an EMBL/GenBank/DDBJ whole genome shotgun (WGS) entry which is preliminary data.</text>
</comment>
<sequence>MAIDGELPDDVLKEILSGLPVKSLLRFLSVSKYWYSLILNPSFVSLQRNHAASIAKDTNDDCLLVKRFPHDGGDNLLCGPDCNETSLFYDKLYDKLVLSLVPVETPVGDLDISFTGLNVVDLNLLHSSNGLVLCAANRSTIVICNPALREVRVLPQPPYESRRTTHLGFGFDPITDDYKVIRVATLYESDIRSFNEIDSPYEKSYD</sequence>
<accession>A0ACC0M1L9</accession>
<protein>
    <submittedName>
        <fullName evidence="1">Uncharacterized protein</fullName>
    </submittedName>
</protein>
<dbReference type="EMBL" id="CM046397">
    <property type="protein sequence ID" value="KAI8534253.1"/>
    <property type="molecule type" value="Genomic_DNA"/>
</dbReference>
<proteinExistence type="predicted"/>
<reference evidence="1" key="1">
    <citation type="submission" date="2022-02" db="EMBL/GenBank/DDBJ databases">
        <title>Plant Genome Project.</title>
        <authorList>
            <person name="Zhang R.-G."/>
        </authorList>
    </citation>
    <scope>NUCLEOTIDE SEQUENCE</scope>
    <source>
        <strain evidence="1">AT1</strain>
    </source>
</reference>
<gene>
    <name evidence="1" type="ORF">RHMOL_Rhmol10G0075600</name>
</gene>
<evidence type="ECO:0000313" key="1">
    <source>
        <dbReference type="EMBL" id="KAI8534253.1"/>
    </source>
</evidence>
<dbReference type="Proteomes" id="UP001062846">
    <property type="component" value="Chromosome 10"/>
</dbReference>
<evidence type="ECO:0000313" key="2">
    <source>
        <dbReference type="Proteomes" id="UP001062846"/>
    </source>
</evidence>